<dbReference type="AlphaFoldDB" id="A0A8J4WE93"/>
<organism evidence="2 3">
    <name type="scientific">Paragonimus heterotremus</name>
    <dbReference type="NCBI Taxonomy" id="100268"/>
    <lineage>
        <taxon>Eukaryota</taxon>
        <taxon>Metazoa</taxon>
        <taxon>Spiralia</taxon>
        <taxon>Lophotrochozoa</taxon>
        <taxon>Platyhelminthes</taxon>
        <taxon>Trematoda</taxon>
        <taxon>Digenea</taxon>
        <taxon>Plagiorchiida</taxon>
        <taxon>Troglotremata</taxon>
        <taxon>Troglotrematidae</taxon>
        <taxon>Paragonimus</taxon>
    </lineage>
</organism>
<dbReference type="EMBL" id="LUCH01007731">
    <property type="protein sequence ID" value="KAF5396621.1"/>
    <property type="molecule type" value="Genomic_DNA"/>
</dbReference>
<feature type="compositionally biased region" description="Polar residues" evidence="1">
    <location>
        <begin position="65"/>
        <end position="76"/>
    </location>
</feature>
<feature type="compositionally biased region" description="Basic and acidic residues" evidence="1">
    <location>
        <begin position="81"/>
        <end position="90"/>
    </location>
</feature>
<accession>A0A8J4WE93</accession>
<sequence length="90" mass="10376">MAFILVPFKREEAEWIGLTLEEAIKKQQKLDYEAARSKLRPQKYVLFNKVFEDLDSTSEDREDSSAGTTESSNVSILSRLLHGEKRATKR</sequence>
<name>A0A8J4WE93_9TREM</name>
<keyword evidence="3" id="KW-1185">Reference proteome</keyword>
<evidence type="ECO:0000313" key="3">
    <source>
        <dbReference type="Proteomes" id="UP000748531"/>
    </source>
</evidence>
<comment type="caution">
    <text evidence="2">The sequence shown here is derived from an EMBL/GenBank/DDBJ whole genome shotgun (WGS) entry which is preliminary data.</text>
</comment>
<evidence type="ECO:0000256" key="1">
    <source>
        <dbReference type="SAM" id="MobiDB-lite"/>
    </source>
</evidence>
<proteinExistence type="predicted"/>
<reference evidence="2" key="1">
    <citation type="submission" date="2019-05" db="EMBL/GenBank/DDBJ databases">
        <title>Annotation for the trematode Paragonimus heterotremus.</title>
        <authorList>
            <person name="Choi Y.-J."/>
        </authorList>
    </citation>
    <scope>NUCLEOTIDE SEQUENCE</scope>
    <source>
        <strain evidence="2">LC</strain>
    </source>
</reference>
<dbReference type="OrthoDB" id="361870at2759"/>
<feature type="region of interest" description="Disordered" evidence="1">
    <location>
        <begin position="56"/>
        <end position="90"/>
    </location>
</feature>
<dbReference type="Proteomes" id="UP000748531">
    <property type="component" value="Unassembled WGS sequence"/>
</dbReference>
<gene>
    <name evidence="2" type="ORF">PHET_10425</name>
</gene>
<protein>
    <submittedName>
        <fullName evidence="2">Uncharacterized protein</fullName>
    </submittedName>
</protein>
<evidence type="ECO:0000313" key="2">
    <source>
        <dbReference type="EMBL" id="KAF5396621.1"/>
    </source>
</evidence>